<keyword evidence="11" id="KW-0325">Glycoprotein</keyword>
<dbReference type="Gene3D" id="3.90.1480.20">
    <property type="entry name" value="Glycosyl transferase family 29"/>
    <property type="match status" value="1"/>
</dbReference>
<dbReference type="GO" id="GO:0000139">
    <property type="term" value="C:Golgi membrane"/>
    <property type="evidence" value="ECO:0007669"/>
    <property type="project" value="UniProtKB-SubCell"/>
</dbReference>
<evidence type="ECO:0000256" key="5">
    <source>
        <dbReference type="ARBA" id="ARBA00022692"/>
    </source>
</evidence>
<dbReference type="InterPro" id="IPR001675">
    <property type="entry name" value="Glyco_trans_29"/>
</dbReference>
<reference evidence="13" key="1">
    <citation type="submission" date="2021-10" db="EMBL/GenBank/DDBJ databases">
        <title>Tropical sea cucumber genome reveals ecological adaptation and Cuvierian tubules defense mechanism.</title>
        <authorList>
            <person name="Chen T."/>
        </authorList>
    </citation>
    <scope>NUCLEOTIDE SEQUENCE</scope>
    <source>
        <strain evidence="13">Nanhai2018</strain>
        <tissue evidence="13">Muscle</tissue>
    </source>
</reference>
<protein>
    <submittedName>
        <fullName evidence="13">Alpha-2,8-sialyltransferase 8B</fullName>
    </submittedName>
</protein>
<keyword evidence="14" id="KW-1185">Reference proteome</keyword>
<keyword evidence="5" id="KW-0812">Transmembrane</keyword>
<evidence type="ECO:0000313" key="14">
    <source>
        <dbReference type="Proteomes" id="UP001152320"/>
    </source>
</evidence>
<evidence type="ECO:0000256" key="1">
    <source>
        <dbReference type="ARBA" id="ARBA00004323"/>
    </source>
</evidence>
<dbReference type="OrthoDB" id="10264956at2759"/>
<comment type="subcellular location">
    <subcellularLocation>
        <location evidence="1">Golgi apparatus membrane</location>
        <topology evidence="1">Single-pass type II membrane protein</topology>
    </subcellularLocation>
</comment>
<keyword evidence="6" id="KW-0735">Signal-anchor</keyword>
<feature type="disulfide bond" evidence="12">
    <location>
        <begin position="166"/>
        <end position="319"/>
    </location>
</feature>
<keyword evidence="8" id="KW-0333">Golgi apparatus</keyword>
<dbReference type="CDD" id="cd23963">
    <property type="entry name" value="GT29_ST8SIA"/>
    <property type="match status" value="1"/>
</dbReference>
<evidence type="ECO:0000256" key="9">
    <source>
        <dbReference type="ARBA" id="ARBA00023136"/>
    </source>
</evidence>
<evidence type="ECO:0000256" key="2">
    <source>
        <dbReference type="ARBA" id="ARBA00006003"/>
    </source>
</evidence>
<evidence type="ECO:0000256" key="11">
    <source>
        <dbReference type="ARBA" id="ARBA00023180"/>
    </source>
</evidence>
<evidence type="ECO:0000256" key="8">
    <source>
        <dbReference type="ARBA" id="ARBA00023034"/>
    </source>
</evidence>
<evidence type="ECO:0000256" key="6">
    <source>
        <dbReference type="ARBA" id="ARBA00022968"/>
    </source>
</evidence>
<dbReference type="GO" id="GO:0006491">
    <property type="term" value="P:N-glycan processing"/>
    <property type="evidence" value="ECO:0007669"/>
    <property type="project" value="TreeGrafter"/>
</dbReference>
<comment type="similarity">
    <text evidence="2">Belongs to the glycosyltransferase 29 family.</text>
</comment>
<accession>A0A9Q1CME7</accession>
<dbReference type="GO" id="GO:0009311">
    <property type="term" value="P:oligosaccharide metabolic process"/>
    <property type="evidence" value="ECO:0007669"/>
    <property type="project" value="TreeGrafter"/>
</dbReference>
<evidence type="ECO:0000256" key="12">
    <source>
        <dbReference type="PIRSR" id="PIRSR005557-2"/>
    </source>
</evidence>
<organism evidence="13 14">
    <name type="scientific">Holothuria leucospilota</name>
    <name type="common">Black long sea cucumber</name>
    <name type="synonym">Mertensiothuria leucospilota</name>
    <dbReference type="NCBI Taxonomy" id="206669"/>
    <lineage>
        <taxon>Eukaryota</taxon>
        <taxon>Metazoa</taxon>
        <taxon>Echinodermata</taxon>
        <taxon>Eleutherozoa</taxon>
        <taxon>Echinozoa</taxon>
        <taxon>Holothuroidea</taxon>
        <taxon>Aspidochirotacea</taxon>
        <taxon>Aspidochirotida</taxon>
        <taxon>Holothuriidae</taxon>
        <taxon>Holothuria</taxon>
    </lineage>
</organism>
<dbReference type="AlphaFoldDB" id="A0A9Q1CME7"/>
<proteinExistence type="inferred from homology"/>
<dbReference type="PIRSF" id="PIRSF005557">
    <property type="entry name" value="Sialyl_trans"/>
    <property type="match status" value="1"/>
</dbReference>
<keyword evidence="4" id="KW-0808">Transferase</keyword>
<evidence type="ECO:0000256" key="10">
    <source>
        <dbReference type="ARBA" id="ARBA00023157"/>
    </source>
</evidence>
<dbReference type="EMBL" id="JAIZAY010000001">
    <property type="protein sequence ID" value="KAJ8047966.1"/>
    <property type="molecule type" value="Genomic_DNA"/>
</dbReference>
<dbReference type="Proteomes" id="UP001152320">
    <property type="component" value="Chromosome 1"/>
</dbReference>
<dbReference type="InterPro" id="IPR038578">
    <property type="entry name" value="GT29-like_sf"/>
</dbReference>
<dbReference type="GO" id="GO:0003828">
    <property type="term" value="F:alpha-N-acetylneuraminate alpha-2,8-sialyltransferase activity"/>
    <property type="evidence" value="ECO:0007669"/>
    <property type="project" value="TreeGrafter"/>
</dbReference>
<evidence type="ECO:0000256" key="3">
    <source>
        <dbReference type="ARBA" id="ARBA00022676"/>
    </source>
</evidence>
<keyword evidence="10" id="KW-1015">Disulfide bond</keyword>
<dbReference type="PANTHER" id="PTHR11987">
    <property type="entry name" value="ALPHA-2,8-SIALYLTRANSFERASE"/>
    <property type="match status" value="1"/>
</dbReference>
<sequence length="385" mass="43742">MKIGQKTLFIVCCCLCIASLIAYTLNLNKISVYHGDKFMFRVGTGSSSTTSTSQKSKDNFGKLNVTMSSFKTPTNITIKVNVPKMCEKICDRDLLTCFNPSVAIVVYDNSSPDRMTFKQSFSSFPVIINTTEGGKNETHVWSQKRKYCPVTDLDPSFQTVRMQNSCAIIGNSGILLNSSCGTEINSYDFVLRANLAKLEGYTEDVGNKTSLMFINGESLRNLYSKLFAKRTSEQSKSNFEDSINYTRTLNDGIIWFGKSTRARGYAGKLAKIAKFLRERMKVRFGFSMYNVGQPTSRRWKTKGYPTSGLMMLTIAESFCKNITLYGFYPYQNDSTGSRILHHYYEPNLLDFHTDNHDFEEEHQLLRSLHQNGSLRLILTPCKKRF</sequence>
<keyword evidence="9" id="KW-0472">Membrane</keyword>
<keyword evidence="3" id="KW-0328">Glycosyltransferase</keyword>
<dbReference type="InterPro" id="IPR050943">
    <property type="entry name" value="Glycosyltr_29_Sialyltrsf"/>
</dbReference>
<dbReference type="PANTHER" id="PTHR11987:SF52">
    <property type="entry name" value="CMP-N-ACETYLNEURAMINATE-POLY-ALPHA-2, 8-SIALYLTRANSFERASE-LIKE ISOFORM X1"/>
    <property type="match status" value="1"/>
</dbReference>
<comment type="caution">
    <text evidence="13">The sequence shown here is derived from an EMBL/GenBank/DDBJ whole genome shotgun (WGS) entry which is preliminary data.</text>
</comment>
<evidence type="ECO:0000256" key="7">
    <source>
        <dbReference type="ARBA" id="ARBA00022989"/>
    </source>
</evidence>
<evidence type="ECO:0000256" key="4">
    <source>
        <dbReference type="ARBA" id="ARBA00022679"/>
    </source>
</evidence>
<name>A0A9Q1CME7_HOLLE</name>
<evidence type="ECO:0000313" key="13">
    <source>
        <dbReference type="EMBL" id="KAJ8047966.1"/>
    </source>
</evidence>
<dbReference type="Pfam" id="PF00777">
    <property type="entry name" value="Glyco_transf_29"/>
    <property type="match status" value="1"/>
</dbReference>
<gene>
    <name evidence="13" type="ORF">HOLleu_00103</name>
</gene>
<keyword evidence="7" id="KW-1133">Transmembrane helix</keyword>
<dbReference type="InterPro" id="IPR012163">
    <property type="entry name" value="Sialyl_trans"/>
</dbReference>